<reference evidence="5 6" key="2">
    <citation type="journal article" date="2016" name="Genome Announc.">
        <title>Permanent Draft Genome Sequences for Two Variants of Frankia sp. Strain CpI1, the First Frankia Strain Isolated from Root Nodules of Comptonia peregrina.</title>
        <authorList>
            <person name="Oshone R."/>
            <person name="Hurst S.G.IV."/>
            <person name="Abebe-Akele F."/>
            <person name="Simpson S."/>
            <person name="Morris K."/>
            <person name="Thomas W.K."/>
            <person name="Tisa L.S."/>
        </authorList>
    </citation>
    <scope>NUCLEOTIDE SEQUENCE [LARGE SCALE GENOMIC DNA]</scope>
    <source>
        <strain evidence="6">CpI1-S</strain>
    </source>
</reference>
<keyword evidence="6" id="KW-1185">Reference proteome</keyword>
<keyword evidence="2 4" id="KW-0378">Hydrolase</keyword>
<organism evidence="5 6">
    <name type="scientific">Frankia torreyi</name>
    <dbReference type="NCBI Taxonomy" id="1856"/>
    <lineage>
        <taxon>Bacteria</taxon>
        <taxon>Bacillati</taxon>
        <taxon>Actinomycetota</taxon>
        <taxon>Actinomycetes</taxon>
        <taxon>Frankiales</taxon>
        <taxon>Frankiaceae</taxon>
        <taxon>Frankia</taxon>
    </lineage>
</organism>
<dbReference type="Gene3D" id="3.40.50.1000">
    <property type="entry name" value="HAD superfamily/HAD-like"/>
    <property type="match status" value="1"/>
</dbReference>
<dbReference type="NCBIfam" id="TIGR01691">
    <property type="entry name" value="enolase-ppase"/>
    <property type="match status" value="1"/>
</dbReference>
<evidence type="ECO:0000256" key="1">
    <source>
        <dbReference type="ARBA" id="ARBA00022605"/>
    </source>
</evidence>
<name>A0A0D8BBP4_9ACTN</name>
<proteinExistence type="inferred from homology"/>
<dbReference type="GO" id="GO:0043716">
    <property type="term" value="F:2-hydroxy-3-keto-5-methylthiopentenyl-1-phosphate phosphatase activity"/>
    <property type="evidence" value="ECO:0007669"/>
    <property type="project" value="UniProtKB-UniRule"/>
</dbReference>
<dbReference type="InterPro" id="IPR023943">
    <property type="entry name" value="Enolase-ppase_E1"/>
</dbReference>
<dbReference type="CDD" id="cd01629">
    <property type="entry name" value="HAD_EP"/>
    <property type="match status" value="1"/>
</dbReference>
<keyword evidence="4" id="KW-0460">Magnesium</keyword>
<dbReference type="GO" id="GO:0000287">
    <property type="term" value="F:magnesium ion binding"/>
    <property type="evidence" value="ECO:0007669"/>
    <property type="project" value="UniProtKB-UniRule"/>
</dbReference>
<dbReference type="Pfam" id="PF00702">
    <property type="entry name" value="Hydrolase"/>
    <property type="match status" value="1"/>
</dbReference>
<dbReference type="NCBIfam" id="TIGR01509">
    <property type="entry name" value="HAD-SF-IA-v3"/>
    <property type="match status" value="1"/>
</dbReference>
<dbReference type="SUPFAM" id="SSF56784">
    <property type="entry name" value="HAD-like"/>
    <property type="match status" value="1"/>
</dbReference>
<comment type="pathway">
    <text evidence="4">Amino-acid biosynthesis; L-methionine biosynthesis via salvage pathway; L-methionine from S-methyl-5-thio-alpha-D-ribose 1-phosphate: step 3/6.</text>
</comment>
<dbReference type="RefSeq" id="WP_044887422.1">
    <property type="nucleotide sequence ID" value="NZ_JYFN01000051.1"/>
</dbReference>
<dbReference type="InterPro" id="IPR036412">
    <property type="entry name" value="HAD-like_sf"/>
</dbReference>
<keyword evidence="3 4" id="KW-0486">Methionine biosynthesis</keyword>
<comment type="cofactor">
    <cofactor evidence="4">
        <name>Mg(2+)</name>
        <dbReference type="ChEBI" id="CHEBI:18420"/>
    </cofactor>
    <text evidence="4">Binds 1 Mg(2+) ion per subunit.</text>
</comment>
<comment type="catalytic activity">
    <reaction evidence="4">
        <text>5-methylsulfanyl-2,3-dioxopentyl phosphate + H2O = 1,2-dihydroxy-5-(methylsulfanyl)pent-1-en-3-one + phosphate</text>
        <dbReference type="Rhea" id="RHEA:21700"/>
        <dbReference type="ChEBI" id="CHEBI:15377"/>
        <dbReference type="ChEBI" id="CHEBI:43474"/>
        <dbReference type="ChEBI" id="CHEBI:49252"/>
        <dbReference type="ChEBI" id="CHEBI:58828"/>
        <dbReference type="EC" id="3.1.3.77"/>
    </reaction>
</comment>
<dbReference type="SFLD" id="SFLDG01133">
    <property type="entry name" value="C1.5.4:_Enolase-phosphatase_Li"/>
    <property type="match status" value="1"/>
</dbReference>
<keyword evidence="4" id="KW-0479">Metal-binding</keyword>
<dbReference type="UniPathway" id="UPA00904">
    <property type="reaction ID" value="UER00876"/>
</dbReference>
<comment type="subunit">
    <text evidence="4">Monomer.</text>
</comment>
<evidence type="ECO:0000256" key="3">
    <source>
        <dbReference type="ARBA" id="ARBA00023167"/>
    </source>
</evidence>
<protein>
    <recommendedName>
        <fullName evidence="4">Enolase-phosphatase E1</fullName>
        <ecNumber evidence="4">3.1.3.77</ecNumber>
    </recommendedName>
    <alternativeName>
        <fullName evidence="4">2,3-diketo-5-methylthio-1-phosphopentane phosphatase</fullName>
    </alternativeName>
</protein>
<dbReference type="PATRIC" id="fig|1502723.3.peg.5098"/>
<comment type="function">
    <text evidence="4">Bifunctional enzyme that catalyzes the enolization of 2,3-diketo-5-methylthiopentyl-1-phosphate (DK-MTP-1-P) into the intermediate 2-hydroxy-3-keto-5-methylthiopentenyl-1-phosphate (HK-MTPenyl-1-P), which is then dephosphorylated to form the acireductone 1,2-dihydroxy-3-keto-5-methylthiopentene (DHK-MTPene).</text>
</comment>
<comment type="caution">
    <text evidence="5">The sequence shown here is derived from an EMBL/GenBank/DDBJ whole genome shotgun (WGS) entry which is preliminary data.</text>
</comment>
<evidence type="ECO:0000313" key="6">
    <source>
        <dbReference type="Proteomes" id="UP000032545"/>
    </source>
</evidence>
<dbReference type="InterPro" id="IPR023214">
    <property type="entry name" value="HAD_sf"/>
</dbReference>
<dbReference type="GO" id="GO:0043715">
    <property type="term" value="F:2,3-diketo-5-methylthiopentyl-1-phosphate enolase activity"/>
    <property type="evidence" value="ECO:0007669"/>
    <property type="project" value="UniProtKB-UniRule"/>
</dbReference>
<dbReference type="OrthoDB" id="9797416at2"/>
<dbReference type="Gene3D" id="1.10.720.60">
    <property type="match status" value="1"/>
</dbReference>
<dbReference type="Proteomes" id="UP000032545">
    <property type="component" value="Unassembled WGS sequence"/>
</dbReference>
<reference evidence="6" key="1">
    <citation type="submission" date="2015-02" db="EMBL/GenBank/DDBJ databases">
        <title>Draft Genome of Frankia sp. CpI1-S.</title>
        <authorList>
            <person name="Oshone R.T."/>
            <person name="Ngom M."/>
            <person name="Ghodhbane-Gtari F."/>
            <person name="Gtari M."/>
            <person name="Morris K."/>
            <person name="Thomas K."/>
            <person name="Sen A."/>
            <person name="Tisa L.S."/>
        </authorList>
    </citation>
    <scope>NUCLEOTIDE SEQUENCE [LARGE SCALE GENOMIC DNA]</scope>
    <source>
        <strain evidence="6">CpI1-S</strain>
    </source>
</reference>
<dbReference type="SFLD" id="SFLDS00003">
    <property type="entry name" value="Haloacid_Dehalogenase"/>
    <property type="match status" value="1"/>
</dbReference>
<evidence type="ECO:0000256" key="2">
    <source>
        <dbReference type="ARBA" id="ARBA00022801"/>
    </source>
</evidence>
<comment type="pathway">
    <text evidence="4">Amino-acid biosynthesis; L-methionine biosynthesis via salvage pathway; L-methionine from S-methyl-5-thio-alpha-D-ribose 1-phosphate: step 4/6.</text>
</comment>
<comment type="similarity">
    <text evidence="4">Belongs to the HAD-like hydrolase superfamily. MasA/MtnC family.</text>
</comment>
<dbReference type="InterPro" id="IPR006439">
    <property type="entry name" value="HAD-SF_hydro_IA"/>
</dbReference>
<dbReference type="PANTHER" id="PTHR20371">
    <property type="entry name" value="ENOLASE-PHOSPHATASE E1"/>
    <property type="match status" value="1"/>
</dbReference>
<dbReference type="GO" id="GO:0019509">
    <property type="term" value="P:L-methionine salvage from methylthioadenosine"/>
    <property type="evidence" value="ECO:0007669"/>
    <property type="project" value="UniProtKB-UniRule"/>
</dbReference>
<dbReference type="SFLD" id="SFLDG01129">
    <property type="entry name" value="C1.5:_HAD__Beta-PGM__Phosphata"/>
    <property type="match status" value="1"/>
</dbReference>
<dbReference type="PANTHER" id="PTHR20371:SF1">
    <property type="entry name" value="ENOLASE-PHOSPHATASE E1"/>
    <property type="match status" value="1"/>
</dbReference>
<evidence type="ECO:0000256" key="4">
    <source>
        <dbReference type="HAMAP-Rule" id="MF_01681"/>
    </source>
</evidence>
<sequence>MNPPRLSAGLALLDIEGTTSPTAAVLGTLFPYARARLGPWVREHGDDPEVRRIVTEARSLLGEADAPVERVVAALARWSDDDRKVAPLKALQGLIWAAGFAAGELDGELFDDVAPALRRWHAAGVRLAVFSSGSARAQRAWFAATPAGDLTSLFDGYFDIDSAGPKRDPAAYRRIAAELAVTPPRAVFLSDVSAELDAAGAAGFATVAVLRPDEPHHVAGTHHCVASFAELAIDPA</sequence>
<dbReference type="GO" id="GO:0043874">
    <property type="term" value="F:acireductone synthase activity"/>
    <property type="evidence" value="ECO:0007669"/>
    <property type="project" value="UniProtKB-EC"/>
</dbReference>
<dbReference type="AlphaFoldDB" id="A0A0D8BBP4"/>
<dbReference type="HAMAP" id="MF_01681">
    <property type="entry name" value="Salvage_MtnC"/>
    <property type="match status" value="1"/>
</dbReference>
<accession>A0A0D8BBP4</accession>
<dbReference type="EC" id="3.1.3.77" evidence="4"/>
<keyword evidence="1 4" id="KW-0028">Amino-acid biosynthesis</keyword>
<dbReference type="EMBL" id="JYFN01000051">
    <property type="protein sequence ID" value="KJE20792.1"/>
    <property type="molecule type" value="Genomic_DNA"/>
</dbReference>
<gene>
    <name evidence="4" type="primary">mtnC</name>
    <name evidence="5" type="ORF">FF36_04918</name>
</gene>
<evidence type="ECO:0000313" key="5">
    <source>
        <dbReference type="EMBL" id="KJE20792.1"/>
    </source>
</evidence>